<evidence type="ECO:0000313" key="13">
    <source>
        <dbReference type="Proteomes" id="UP000596083"/>
    </source>
</evidence>
<dbReference type="InterPro" id="IPR000064">
    <property type="entry name" value="NLP_P60_dom"/>
</dbReference>
<keyword evidence="5" id="KW-0645">Protease</keyword>
<keyword evidence="4 10" id="KW-0815">Transposition</keyword>
<keyword evidence="8 10" id="KW-0238">DNA-binding</keyword>
<dbReference type="Pfam" id="PF00872">
    <property type="entry name" value="Transposase_mut"/>
    <property type="match status" value="1"/>
</dbReference>
<dbReference type="InterPro" id="IPR001207">
    <property type="entry name" value="Transposase_mutator"/>
</dbReference>
<dbReference type="AlphaFoldDB" id="A0A7T7HMY7"/>
<evidence type="ECO:0000256" key="3">
    <source>
        <dbReference type="ARBA" id="ARBA00010961"/>
    </source>
</evidence>
<evidence type="ECO:0000256" key="1">
    <source>
        <dbReference type="ARBA" id="ARBA00002190"/>
    </source>
</evidence>
<dbReference type="Gene3D" id="3.90.1720.10">
    <property type="entry name" value="endopeptidase domain like (from Nostoc punctiforme)"/>
    <property type="match status" value="1"/>
</dbReference>
<accession>A0A7T7HMY7</accession>
<dbReference type="GO" id="GO:0008234">
    <property type="term" value="F:cysteine-type peptidase activity"/>
    <property type="evidence" value="ECO:0007669"/>
    <property type="project" value="UniProtKB-KW"/>
</dbReference>
<evidence type="ECO:0000256" key="8">
    <source>
        <dbReference type="ARBA" id="ARBA00023125"/>
    </source>
</evidence>
<protein>
    <recommendedName>
        <fullName evidence="10">Mutator family transposase</fullName>
    </recommendedName>
</protein>
<dbReference type="GO" id="GO:0003677">
    <property type="term" value="F:DNA binding"/>
    <property type="evidence" value="ECO:0007669"/>
    <property type="project" value="UniProtKB-UniRule"/>
</dbReference>
<dbReference type="GO" id="GO:0006313">
    <property type="term" value="P:DNA transposition"/>
    <property type="evidence" value="ECO:0007669"/>
    <property type="project" value="UniProtKB-UniRule"/>
</dbReference>
<dbReference type="EMBL" id="CP066786">
    <property type="protein sequence ID" value="QQM32201.1"/>
    <property type="molecule type" value="Genomic_DNA"/>
</dbReference>
<evidence type="ECO:0000256" key="10">
    <source>
        <dbReference type="RuleBase" id="RU365089"/>
    </source>
</evidence>
<evidence type="ECO:0000313" key="12">
    <source>
        <dbReference type="EMBL" id="QQM32201.1"/>
    </source>
</evidence>
<dbReference type="GO" id="GO:0004803">
    <property type="term" value="F:transposase activity"/>
    <property type="evidence" value="ECO:0007669"/>
    <property type="project" value="UniProtKB-UniRule"/>
</dbReference>
<feature type="domain" description="NlpC/P60" evidence="11">
    <location>
        <begin position="248"/>
        <end position="396"/>
    </location>
</feature>
<comment type="function">
    <text evidence="1 10">Required for the transposition of the insertion element.</text>
</comment>
<dbReference type="InterPro" id="IPR038765">
    <property type="entry name" value="Papain-like_cys_pep_sf"/>
</dbReference>
<evidence type="ECO:0000256" key="7">
    <source>
        <dbReference type="ARBA" id="ARBA00022807"/>
    </source>
</evidence>
<dbReference type="PROSITE" id="PS51935">
    <property type="entry name" value="NLPC_P60"/>
    <property type="match status" value="1"/>
</dbReference>
<keyword evidence="10" id="KW-0814">Transposable element</keyword>
<proteinExistence type="inferred from homology"/>
<gene>
    <name evidence="12" type="ORF">JET14_08715</name>
</gene>
<keyword evidence="6" id="KW-0378">Hydrolase</keyword>
<keyword evidence="7" id="KW-0788">Thiol protease</keyword>
<dbReference type="PANTHER" id="PTHR33217:SF7">
    <property type="entry name" value="TRANSPOSASE FOR INSERTION SEQUENCE ELEMENT IS1081"/>
    <property type="match status" value="1"/>
</dbReference>
<dbReference type="PANTHER" id="PTHR33217">
    <property type="entry name" value="TRANSPOSASE FOR INSERTION SEQUENCE ELEMENT IS1081"/>
    <property type="match status" value="1"/>
</dbReference>
<evidence type="ECO:0000259" key="11">
    <source>
        <dbReference type="PROSITE" id="PS51935"/>
    </source>
</evidence>
<dbReference type="KEGG" id="mlut:JET14_08715"/>
<sequence>MTNDMMNLRSLVEKSADADLLLAMTLGSSPRAFAAEKLMELEVGAKTGAGYGEKSAFRLAQRNGYRDRDWETRAGTVELRIPKLRSGSYFPSFLEPRRMAEKALTAVIQEAYIQGVSTRSVDDLVKAMGMSGISKSQVSRLCEEIDDKVKAFLDRPIEGDWSYLWIDATYMKVRRGGRIVSVAVIIAVGVNTDGRREVLGMEIGTSENGFEMPAETWLRFQSEAVIHSHNAKVHPHWPSNADMDSQIAAHIPFAIVSCDGEVTTPVLWWGDHCLDAPLTGRSFVPGVFDCYGLVRSCYWQERGIRLPDFARSKCWWEEGENLLADHFEEAGFRAVDALEARPGDVFFMRLVSKVPCHSGILLEDGLCLHHLDGRLSRREPIGPWLRRATHWVRYVG</sequence>
<dbReference type="SUPFAM" id="SSF54001">
    <property type="entry name" value="Cysteine proteinases"/>
    <property type="match status" value="1"/>
</dbReference>
<evidence type="ECO:0000256" key="6">
    <source>
        <dbReference type="ARBA" id="ARBA00022801"/>
    </source>
</evidence>
<comment type="similarity">
    <text evidence="3 10">Belongs to the transposase mutator family.</text>
</comment>
<reference evidence="12 13" key="1">
    <citation type="submission" date="2020-12" db="EMBL/GenBank/DDBJ databases">
        <authorList>
            <person name="Zheng R.K."/>
            <person name="Sun C.M."/>
        </authorList>
    </citation>
    <scope>NUCLEOTIDE SEQUENCE [LARGE SCALE GENOMIC DNA]</scope>
    <source>
        <strain evidence="12 13">ZRK001</strain>
    </source>
</reference>
<dbReference type="Pfam" id="PF00877">
    <property type="entry name" value="NLPC_P60"/>
    <property type="match status" value="1"/>
</dbReference>
<evidence type="ECO:0000256" key="2">
    <source>
        <dbReference type="ARBA" id="ARBA00007074"/>
    </source>
</evidence>
<dbReference type="GO" id="GO:0006508">
    <property type="term" value="P:proteolysis"/>
    <property type="evidence" value="ECO:0007669"/>
    <property type="project" value="UniProtKB-KW"/>
</dbReference>
<keyword evidence="9 10" id="KW-0233">DNA recombination</keyword>
<evidence type="ECO:0000256" key="5">
    <source>
        <dbReference type="ARBA" id="ARBA00022670"/>
    </source>
</evidence>
<name>A0A7T7HMY7_9HYPH</name>
<evidence type="ECO:0000256" key="4">
    <source>
        <dbReference type="ARBA" id="ARBA00022578"/>
    </source>
</evidence>
<organism evidence="12 13">
    <name type="scientific">Martelella lutilitoris</name>
    <dbReference type="NCBI Taxonomy" id="2583532"/>
    <lineage>
        <taxon>Bacteria</taxon>
        <taxon>Pseudomonadati</taxon>
        <taxon>Pseudomonadota</taxon>
        <taxon>Alphaproteobacteria</taxon>
        <taxon>Hyphomicrobiales</taxon>
        <taxon>Aurantimonadaceae</taxon>
        <taxon>Martelella</taxon>
    </lineage>
</organism>
<evidence type="ECO:0000256" key="9">
    <source>
        <dbReference type="ARBA" id="ARBA00023172"/>
    </source>
</evidence>
<dbReference type="Proteomes" id="UP000596083">
    <property type="component" value="Chromosome"/>
</dbReference>
<comment type="similarity">
    <text evidence="2">Belongs to the peptidase C40 family.</text>
</comment>